<comment type="caution">
    <text evidence="2">The sequence shown here is derived from an EMBL/GenBank/DDBJ whole genome shotgun (WGS) entry which is preliminary data.</text>
</comment>
<feature type="transmembrane region" description="Helical" evidence="1">
    <location>
        <begin position="457"/>
        <end position="477"/>
    </location>
</feature>
<feature type="transmembrane region" description="Helical" evidence="1">
    <location>
        <begin position="373"/>
        <end position="395"/>
    </location>
</feature>
<dbReference type="RefSeq" id="WP_068716112.1">
    <property type="nucleotide sequence ID" value="NZ_LWDV01000008.1"/>
</dbReference>
<dbReference type="AlphaFoldDB" id="A0A1C0A959"/>
<dbReference type="Proteomes" id="UP000093514">
    <property type="component" value="Unassembled WGS sequence"/>
</dbReference>
<feature type="transmembrane region" description="Helical" evidence="1">
    <location>
        <begin position="577"/>
        <end position="598"/>
    </location>
</feature>
<protein>
    <submittedName>
        <fullName evidence="2">Uncharacterized protein</fullName>
    </submittedName>
</protein>
<keyword evidence="1" id="KW-1133">Transmembrane helix</keyword>
<proteinExistence type="predicted"/>
<sequence>MKRTIIILLIAVFILFSIQLKSEALEKNFVLFVMDGVSLSEIKSSNTPNLDSLIKVGAIALTNTRTAGSLEPKDVYLTMGSGDRARTGVSAYLSFNVDEAYKNTNVKELYSMRTGRQDFEAEIVNIELARLISTNNKSDYQAKVGQLADKLAKESLTLAVLGNADIWQQPRRHIAMLGINKYGLISKGDIGQKMLLASDQYPSAYMTNQDYLLEKFDKLIDQTDLLIIESGDTSRLEAVKSLLLEEHFKLEKRKTIEQVDKLLGKVSKRLDFNQDYLFVVIPTPSKRAVAKGEKLSLSLLVGPDSKGLLKSATTKRAGLISNLDIAPTIYSYLGGEEETFTGSAVEAVPSNKSLDYLIGLNQKIQKTFAWRPILIKGFILLQIITLFLVGFIILYKKSSETLKKVSKYLLLTLLWIPSLFLLSKYFLAWNLILVTLFFITLSFLLTYGLLKFSENELIHIFVISTLTWGLLALDLWTGARLIKLSVLGYSPVIGARFYGIGNEFMGIIIGAGIISLAIFKELREEFSLRLLLLSFLFLIVTVGHPSLGANFGGLITTVVVISATYFYLKGYNLNLKVLFKIAIILISIVSLIILLDIMGTGTNQTHLANTIAEIRREGLGTLISIIYRKISMNLKLLRWTIWTRVLLSFVIILIILFKKPRGIIRDIVDSYSDLAAAFKALIIGSIVTMMVNDSGVVAAATLLLFPIFTLLYLVLNRINNR</sequence>
<keyword evidence="1" id="KW-0812">Transmembrane</keyword>
<evidence type="ECO:0000313" key="2">
    <source>
        <dbReference type="EMBL" id="OCL26831.1"/>
    </source>
</evidence>
<dbReference type="SUPFAM" id="SSF53649">
    <property type="entry name" value="Alkaline phosphatase-like"/>
    <property type="match status" value="1"/>
</dbReference>
<feature type="transmembrane region" description="Helical" evidence="1">
    <location>
        <begin position="497"/>
        <end position="519"/>
    </location>
</feature>
<accession>A0A1C0A959</accession>
<feature type="transmembrane region" description="Helical" evidence="1">
    <location>
        <begin position="641"/>
        <end position="658"/>
    </location>
</feature>
<feature type="transmembrane region" description="Helical" evidence="1">
    <location>
        <begin position="407"/>
        <end position="426"/>
    </location>
</feature>
<feature type="transmembrane region" description="Helical" evidence="1">
    <location>
        <begin position="432"/>
        <end position="450"/>
    </location>
</feature>
<name>A0A1C0A959_9FIRM</name>
<feature type="transmembrane region" description="Helical" evidence="1">
    <location>
        <begin position="549"/>
        <end position="568"/>
    </location>
</feature>
<gene>
    <name evidence="2" type="ORF">U472_04870</name>
</gene>
<reference evidence="2 3" key="2">
    <citation type="submission" date="2016-08" db="EMBL/GenBank/DDBJ databases">
        <title>Orenia metallireducens sp. nov. strain Z6, a Novel Metal-reducing Firmicute from the Deep Subsurface.</title>
        <authorList>
            <person name="Maxim B.I."/>
            <person name="Kenneth K."/>
            <person name="Flynn T.M."/>
            <person name="Oloughlin E.J."/>
            <person name="Locke R.A."/>
            <person name="Weber J.R."/>
            <person name="Egan S.M."/>
            <person name="Mackie R.I."/>
            <person name="Cann I.K."/>
        </authorList>
    </citation>
    <scope>NUCLEOTIDE SEQUENCE [LARGE SCALE GENOMIC DNA]</scope>
    <source>
        <strain evidence="2 3">Z6</strain>
    </source>
</reference>
<feature type="transmembrane region" description="Helical" evidence="1">
    <location>
        <begin position="526"/>
        <end position="543"/>
    </location>
</feature>
<evidence type="ECO:0000313" key="3">
    <source>
        <dbReference type="Proteomes" id="UP000093514"/>
    </source>
</evidence>
<keyword evidence="1" id="KW-0472">Membrane</keyword>
<keyword evidence="3" id="KW-1185">Reference proteome</keyword>
<dbReference type="EMBL" id="LWDV01000008">
    <property type="protein sequence ID" value="OCL26831.1"/>
    <property type="molecule type" value="Genomic_DNA"/>
</dbReference>
<reference evidence="3" key="1">
    <citation type="submission" date="2016-07" db="EMBL/GenBank/DDBJ databases">
        <authorList>
            <person name="Florea S."/>
            <person name="Webb J.S."/>
            <person name="Jaromczyk J."/>
            <person name="Schardl C.L."/>
        </authorList>
    </citation>
    <scope>NUCLEOTIDE SEQUENCE [LARGE SCALE GENOMIC DNA]</scope>
    <source>
        <strain evidence="3">Z6</strain>
    </source>
</reference>
<organism evidence="2 3">
    <name type="scientific">Orenia metallireducens</name>
    <dbReference type="NCBI Taxonomy" id="1413210"/>
    <lineage>
        <taxon>Bacteria</taxon>
        <taxon>Bacillati</taxon>
        <taxon>Bacillota</taxon>
        <taxon>Clostridia</taxon>
        <taxon>Halanaerobiales</taxon>
        <taxon>Halobacteroidaceae</taxon>
        <taxon>Orenia</taxon>
    </lineage>
</organism>
<dbReference type="OrthoDB" id="3199331at2"/>
<dbReference type="InterPro" id="IPR017850">
    <property type="entry name" value="Alkaline_phosphatase_core_sf"/>
</dbReference>
<feature type="transmembrane region" description="Helical" evidence="1">
    <location>
        <begin position="696"/>
        <end position="715"/>
    </location>
</feature>
<evidence type="ECO:0000256" key="1">
    <source>
        <dbReference type="SAM" id="Phobius"/>
    </source>
</evidence>
<feature type="transmembrane region" description="Helical" evidence="1">
    <location>
        <begin position="670"/>
        <end position="690"/>
    </location>
</feature>